<name>A0A7J7N435_9MAGN</name>
<proteinExistence type="predicted"/>
<dbReference type="InterPro" id="IPR011989">
    <property type="entry name" value="ARM-like"/>
</dbReference>
<protein>
    <submittedName>
        <fullName evidence="1">Uncharacterized protein</fullName>
    </submittedName>
</protein>
<dbReference type="Gene3D" id="1.25.10.10">
    <property type="entry name" value="Leucine-rich Repeat Variant"/>
    <property type="match status" value="1"/>
</dbReference>
<accession>A0A7J7N435</accession>
<dbReference type="OrthoDB" id="27218at2759"/>
<evidence type="ECO:0000313" key="2">
    <source>
        <dbReference type="Proteomes" id="UP000541444"/>
    </source>
</evidence>
<comment type="caution">
    <text evidence="1">The sequence shown here is derived from an EMBL/GenBank/DDBJ whole genome shotgun (WGS) entry which is preliminary data.</text>
</comment>
<reference evidence="1 2" key="1">
    <citation type="journal article" date="2020" name="IScience">
        <title>Genome Sequencing of the Endangered Kingdonia uniflora (Circaeasteraceae, Ranunculales) Reveals Potential Mechanisms of Evolutionary Specialization.</title>
        <authorList>
            <person name="Sun Y."/>
            <person name="Deng T."/>
            <person name="Zhang A."/>
            <person name="Moore M.J."/>
            <person name="Landis J.B."/>
            <person name="Lin N."/>
            <person name="Zhang H."/>
            <person name="Zhang X."/>
            <person name="Huang J."/>
            <person name="Zhang X."/>
            <person name="Sun H."/>
            <person name="Wang H."/>
        </authorList>
    </citation>
    <scope>NUCLEOTIDE SEQUENCE [LARGE SCALE GENOMIC DNA]</scope>
    <source>
        <strain evidence="1">TB1705</strain>
        <tissue evidence="1">Leaf</tissue>
    </source>
</reference>
<dbReference type="Proteomes" id="UP000541444">
    <property type="component" value="Unassembled WGS sequence"/>
</dbReference>
<sequence>MSFYMYLAAGNTLNFHSGCIISKSYFVVLNGVHPDSCSQVAALQCEINYVNQYFLQFTIFMGLLQAHIKLLESTPENRTALLMGLEYVCLDYWNCLVTELFEANHSTGGLQMPLLSGMVDGI</sequence>
<evidence type="ECO:0000313" key="1">
    <source>
        <dbReference type="EMBL" id="KAF6161792.1"/>
    </source>
</evidence>
<dbReference type="AlphaFoldDB" id="A0A7J7N435"/>
<keyword evidence="2" id="KW-1185">Reference proteome</keyword>
<gene>
    <name evidence="1" type="ORF">GIB67_008553</name>
</gene>
<organism evidence="1 2">
    <name type="scientific">Kingdonia uniflora</name>
    <dbReference type="NCBI Taxonomy" id="39325"/>
    <lineage>
        <taxon>Eukaryota</taxon>
        <taxon>Viridiplantae</taxon>
        <taxon>Streptophyta</taxon>
        <taxon>Embryophyta</taxon>
        <taxon>Tracheophyta</taxon>
        <taxon>Spermatophyta</taxon>
        <taxon>Magnoliopsida</taxon>
        <taxon>Ranunculales</taxon>
        <taxon>Circaeasteraceae</taxon>
        <taxon>Kingdonia</taxon>
    </lineage>
</organism>
<dbReference type="EMBL" id="JACGCM010001096">
    <property type="protein sequence ID" value="KAF6161792.1"/>
    <property type="molecule type" value="Genomic_DNA"/>
</dbReference>